<proteinExistence type="predicted"/>
<dbReference type="EMBL" id="KZ301979">
    <property type="protein sequence ID" value="PFH52448.1"/>
    <property type="molecule type" value="Genomic_DNA"/>
</dbReference>
<sequence length="868" mass="100174">MTFSYHNPWKQTFSQGSSEKLAITKGAVRSALENTPEPQTLAAIANTTDDYVLACSSSPDADSLISNLEEDLHAIYQSVVDYSSLFHSELLLVVLHHLTPLLTPSFVVAWWDIIIRPALREPKLGTPAVNHAKELVSSTVKRSDEKYIDKVRDFRRRLFDLYLLDAFNEGSGDDILEHAELDMDQRDRRTFWKTNLEEILLRFGNDKPQEFLNEVYDHFAVPSSRLQLFMLLNVYSSFSSFANTAAVIAKHPLMTRLLNSLLFDNSSTVCTAGLIVLVKVLPVLAVHARDELRAMLPILLTILARLMCWKERHLSNILLPSDEAPDLDLERELEVEANPVLHPHPKWEWNRLEMTFHATTSTPSPRTFFNILYYLYPANVLRFLQNPVEYLERNRLSSFWVEGWDQALKQDKIRFRSERLIREHICHPALIWRNAESELTELEFWARFPVPRITTEAIMLDMRNNALGVVERYSDADTAQEDSSNGSMFLADNSKDTDKPSGRITLVDKSPGKASISLQDMVDVSVALKSNFNVEIDKPVLQWPQSLFVSAAIPTSGPSVSSPSTSEAKEQEVPSHVLQAVAGLQREVLLLRNELNFELWLSRENIKHIGRLYQDRNLIKSAEVERQALYNKLRKYRAQVVRLEGELQEHKIQASSNKNKYADWNTELQKRLKELREEKKSWMSEAGQLQRAEKNNKALLDAQGKVLEEANRKVFELETQKKENQHKIDRLKDYELQIEQHVKMQRLWDEDFARFNERGEQMSIMHTHYKQLELRLESYEKTLSEMDANVRAYKRQVQTLEARLSQMRRKTDTLRHPLEQEIASISAERLALTKANQKLRDENTGLRDELDELKATLESGDKGKSTLM</sequence>
<evidence type="ECO:0000256" key="1">
    <source>
        <dbReference type="SAM" id="Coils"/>
    </source>
</evidence>
<dbReference type="GO" id="GO:0033596">
    <property type="term" value="C:TSC1-TSC2 complex"/>
    <property type="evidence" value="ECO:0007669"/>
    <property type="project" value="TreeGrafter"/>
</dbReference>
<dbReference type="PANTHER" id="PTHR15154:SF2">
    <property type="entry name" value="HAMARTIN"/>
    <property type="match status" value="1"/>
</dbReference>
<keyword evidence="4" id="KW-1185">Reference proteome</keyword>
<dbReference type="InterPro" id="IPR007483">
    <property type="entry name" value="Hamartin"/>
</dbReference>
<evidence type="ECO:0000313" key="3">
    <source>
        <dbReference type="EMBL" id="PFH52448.1"/>
    </source>
</evidence>
<feature type="coiled-coil region" evidence="1">
    <location>
        <begin position="769"/>
        <end position="856"/>
    </location>
</feature>
<dbReference type="Gene3D" id="1.20.5.1700">
    <property type="match status" value="1"/>
</dbReference>
<protein>
    <recommendedName>
        <fullName evidence="5">Tuberous sclerosis 1</fullName>
    </recommendedName>
</protein>
<feature type="coiled-coil region" evidence="1">
    <location>
        <begin position="619"/>
        <end position="737"/>
    </location>
</feature>
<dbReference type="GO" id="GO:0032007">
    <property type="term" value="P:negative regulation of TOR signaling"/>
    <property type="evidence" value="ECO:0007669"/>
    <property type="project" value="TreeGrafter"/>
</dbReference>
<keyword evidence="1" id="KW-0175">Coiled coil</keyword>
<name>A0A2A9NQR7_9AGAR</name>
<evidence type="ECO:0000313" key="4">
    <source>
        <dbReference type="Proteomes" id="UP000242287"/>
    </source>
</evidence>
<evidence type="ECO:0000256" key="2">
    <source>
        <dbReference type="SAM" id="MobiDB-lite"/>
    </source>
</evidence>
<dbReference type="STRING" id="703135.A0A2A9NQR7"/>
<accession>A0A2A9NQR7</accession>
<dbReference type="Proteomes" id="UP000242287">
    <property type="component" value="Unassembled WGS sequence"/>
</dbReference>
<evidence type="ECO:0008006" key="5">
    <source>
        <dbReference type="Google" id="ProtNLM"/>
    </source>
</evidence>
<reference evidence="3 4" key="1">
    <citation type="submission" date="2014-02" db="EMBL/GenBank/DDBJ databases">
        <title>Transposable element dynamics among asymbiotic and ectomycorrhizal Amanita fungi.</title>
        <authorList>
            <consortium name="DOE Joint Genome Institute"/>
            <person name="Hess J."/>
            <person name="Skrede I."/>
            <person name="Wolfe B."/>
            <person name="LaButti K."/>
            <person name="Ohm R.A."/>
            <person name="Grigoriev I.V."/>
            <person name="Pringle A."/>
        </authorList>
    </citation>
    <scope>NUCLEOTIDE SEQUENCE [LARGE SCALE GENOMIC DNA]</scope>
    <source>
        <strain evidence="3 4">SKay4041</strain>
    </source>
</reference>
<organism evidence="3 4">
    <name type="scientific">Amanita thiersii Skay4041</name>
    <dbReference type="NCBI Taxonomy" id="703135"/>
    <lineage>
        <taxon>Eukaryota</taxon>
        <taxon>Fungi</taxon>
        <taxon>Dikarya</taxon>
        <taxon>Basidiomycota</taxon>
        <taxon>Agaricomycotina</taxon>
        <taxon>Agaricomycetes</taxon>
        <taxon>Agaricomycetidae</taxon>
        <taxon>Agaricales</taxon>
        <taxon>Pluteineae</taxon>
        <taxon>Amanitaceae</taxon>
        <taxon>Amanita</taxon>
    </lineage>
</organism>
<dbReference type="AlphaFoldDB" id="A0A2A9NQR7"/>
<dbReference type="PANTHER" id="PTHR15154">
    <property type="entry name" value="HAMARTIN"/>
    <property type="match status" value="1"/>
</dbReference>
<dbReference type="OrthoDB" id="28737at2759"/>
<dbReference type="GO" id="GO:0051726">
    <property type="term" value="P:regulation of cell cycle"/>
    <property type="evidence" value="ECO:0007669"/>
    <property type="project" value="TreeGrafter"/>
</dbReference>
<feature type="region of interest" description="Disordered" evidence="2">
    <location>
        <begin position="477"/>
        <end position="503"/>
    </location>
</feature>
<gene>
    <name evidence="3" type="ORF">AMATHDRAFT_74240</name>
</gene>